<organism evidence="1 2">
    <name type="scientific">Liparis tanakae</name>
    <name type="common">Tanaka's snailfish</name>
    <dbReference type="NCBI Taxonomy" id="230148"/>
    <lineage>
        <taxon>Eukaryota</taxon>
        <taxon>Metazoa</taxon>
        <taxon>Chordata</taxon>
        <taxon>Craniata</taxon>
        <taxon>Vertebrata</taxon>
        <taxon>Euteleostomi</taxon>
        <taxon>Actinopterygii</taxon>
        <taxon>Neopterygii</taxon>
        <taxon>Teleostei</taxon>
        <taxon>Neoteleostei</taxon>
        <taxon>Acanthomorphata</taxon>
        <taxon>Eupercaria</taxon>
        <taxon>Perciformes</taxon>
        <taxon>Cottioidei</taxon>
        <taxon>Cottales</taxon>
        <taxon>Liparidae</taxon>
        <taxon>Liparis</taxon>
    </lineage>
</organism>
<reference evidence="1 2" key="1">
    <citation type="submission" date="2019-03" db="EMBL/GenBank/DDBJ databases">
        <title>First draft genome of Liparis tanakae, snailfish: a comprehensive survey of snailfish specific genes.</title>
        <authorList>
            <person name="Kim W."/>
            <person name="Song I."/>
            <person name="Jeong J.-H."/>
            <person name="Kim D."/>
            <person name="Kim S."/>
            <person name="Ryu S."/>
            <person name="Song J.Y."/>
            <person name="Lee S.K."/>
        </authorList>
    </citation>
    <scope>NUCLEOTIDE SEQUENCE [LARGE SCALE GENOMIC DNA]</scope>
    <source>
        <tissue evidence="1">Muscle</tissue>
    </source>
</reference>
<comment type="caution">
    <text evidence="1">The sequence shown here is derived from an EMBL/GenBank/DDBJ whole genome shotgun (WGS) entry which is preliminary data.</text>
</comment>
<dbReference type="AlphaFoldDB" id="A0A4Z2J262"/>
<proteinExistence type="predicted"/>
<accession>A0A4Z2J262</accession>
<gene>
    <name evidence="1" type="ORF">EYF80_005805</name>
</gene>
<keyword evidence="2" id="KW-1185">Reference proteome</keyword>
<dbReference type="Proteomes" id="UP000314294">
    <property type="component" value="Unassembled WGS sequence"/>
</dbReference>
<evidence type="ECO:0000313" key="1">
    <source>
        <dbReference type="EMBL" id="TNN83934.1"/>
    </source>
</evidence>
<protein>
    <submittedName>
        <fullName evidence="1">Uncharacterized protein</fullName>
    </submittedName>
</protein>
<evidence type="ECO:0000313" key="2">
    <source>
        <dbReference type="Proteomes" id="UP000314294"/>
    </source>
</evidence>
<dbReference type="EMBL" id="SRLO01000030">
    <property type="protein sequence ID" value="TNN83934.1"/>
    <property type="molecule type" value="Genomic_DNA"/>
</dbReference>
<name>A0A4Z2J262_9TELE</name>
<sequence length="116" mass="12712">MAGSCEVANRWWHDKGNEATSERCRLRPGAALTRVDGGVICSNSHCAEDLSSCLITTRSKAVIYQQSPTHRDIHAFVYRRAGPSSAPASRLFILLEGSLPAIRGAWGSKLFEVYGY</sequence>